<dbReference type="InterPro" id="IPR020621">
    <property type="entry name" value="ATP-PRT_HisG_long"/>
</dbReference>
<dbReference type="UniPathway" id="UPA00031">
    <property type="reaction ID" value="UER00006"/>
</dbReference>
<comment type="catalytic activity">
    <reaction evidence="1">
        <text>1-(5-phospho-beta-D-ribosyl)-ATP + diphosphate = 5-phospho-alpha-D-ribose 1-diphosphate + ATP</text>
        <dbReference type="Rhea" id="RHEA:18473"/>
        <dbReference type="ChEBI" id="CHEBI:30616"/>
        <dbReference type="ChEBI" id="CHEBI:33019"/>
        <dbReference type="ChEBI" id="CHEBI:58017"/>
        <dbReference type="ChEBI" id="CHEBI:73183"/>
        <dbReference type="EC" id="2.4.2.17"/>
    </reaction>
</comment>
<dbReference type="OrthoDB" id="2574at2759"/>
<feature type="domain" description="ATP phosphoribosyltransferase catalytic" evidence="13">
    <location>
        <begin position="70"/>
        <end position="222"/>
    </location>
</feature>
<name>A0A485LLV0_9STRA</name>
<evidence type="ECO:0000256" key="10">
    <source>
        <dbReference type="ARBA" id="ARBA00022741"/>
    </source>
</evidence>
<dbReference type="Proteomes" id="UP000332933">
    <property type="component" value="Unassembled WGS sequence"/>
</dbReference>
<evidence type="ECO:0000259" key="14">
    <source>
        <dbReference type="Pfam" id="PF08029"/>
    </source>
</evidence>
<dbReference type="GO" id="GO:0005737">
    <property type="term" value="C:cytoplasm"/>
    <property type="evidence" value="ECO:0007669"/>
    <property type="project" value="UniProtKB-SubCell"/>
</dbReference>
<dbReference type="InterPro" id="IPR013820">
    <property type="entry name" value="ATP_PRibTrfase_cat"/>
</dbReference>
<dbReference type="EMBL" id="VJMH01007228">
    <property type="protein sequence ID" value="KAF0684946.1"/>
    <property type="molecule type" value="Genomic_DNA"/>
</dbReference>
<dbReference type="InterPro" id="IPR013115">
    <property type="entry name" value="HisG_C"/>
</dbReference>
<evidence type="ECO:0000256" key="11">
    <source>
        <dbReference type="ARBA" id="ARBA00022840"/>
    </source>
</evidence>
<proteinExistence type="inferred from homology"/>
<evidence type="ECO:0000259" key="13">
    <source>
        <dbReference type="Pfam" id="PF01634"/>
    </source>
</evidence>
<evidence type="ECO:0000256" key="1">
    <source>
        <dbReference type="ARBA" id="ARBA00000915"/>
    </source>
</evidence>
<protein>
    <recommendedName>
        <fullName evidence="5">ATP phosphoribosyltransferase</fullName>
        <ecNumber evidence="4">2.4.2.17</ecNumber>
    </recommendedName>
</protein>
<dbReference type="AlphaFoldDB" id="A0A485LLV0"/>
<evidence type="ECO:0000256" key="8">
    <source>
        <dbReference type="ARBA" id="ARBA00022676"/>
    </source>
</evidence>
<dbReference type="InterPro" id="IPR001348">
    <property type="entry name" value="ATP_PRibTrfase_HisG"/>
</dbReference>
<keyword evidence="12" id="KW-0368">Histidine biosynthesis</keyword>
<dbReference type="SUPFAM" id="SSF54913">
    <property type="entry name" value="GlnB-like"/>
    <property type="match status" value="1"/>
</dbReference>
<dbReference type="EC" id="2.4.2.17" evidence="4"/>
<evidence type="ECO:0000256" key="4">
    <source>
        <dbReference type="ARBA" id="ARBA00011946"/>
    </source>
</evidence>
<evidence type="ECO:0000256" key="6">
    <source>
        <dbReference type="ARBA" id="ARBA00022490"/>
    </source>
</evidence>
<dbReference type="Pfam" id="PF08029">
    <property type="entry name" value="HisG_C"/>
    <property type="match status" value="1"/>
</dbReference>
<keyword evidence="8" id="KW-0328">Glycosyltransferase</keyword>
<keyword evidence="6" id="KW-0963">Cytoplasm</keyword>
<comment type="subcellular location">
    <subcellularLocation>
        <location evidence="2">Cytoplasm</location>
    </subcellularLocation>
</comment>
<dbReference type="PANTHER" id="PTHR21403">
    <property type="entry name" value="ATP PHOSPHORIBOSYLTRANSFERASE ATP-PRTASE"/>
    <property type="match status" value="1"/>
</dbReference>
<evidence type="ECO:0000256" key="9">
    <source>
        <dbReference type="ARBA" id="ARBA00022679"/>
    </source>
</evidence>
<keyword evidence="11" id="KW-0067">ATP-binding</keyword>
<dbReference type="Gene3D" id="3.40.190.10">
    <property type="entry name" value="Periplasmic binding protein-like II"/>
    <property type="match status" value="2"/>
</dbReference>
<evidence type="ECO:0000256" key="7">
    <source>
        <dbReference type="ARBA" id="ARBA00022605"/>
    </source>
</evidence>
<dbReference type="PROSITE" id="PS01316">
    <property type="entry name" value="ATP_P_PHORIBOSYLTR"/>
    <property type="match status" value="1"/>
</dbReference>
<dbReference type="GO" id="GO:0000287">
    <property type="term" value="F:magnesium ion binding"/>
    <property type="evidence" value="ECO:0007669"/>
    <property type="project" value="InterPro"/>
</dbReference>
<keyword evidence="9" id="KW-0808">Transferase</keyword>
<evidence type="ECO:0000256" key="5">
    <source>
        <dbReference type="ARBA" id="ARBA00020998"/>
    </source>
</evidence>
<dbReference type="HAMAP" id="MF_00079">
    <property type="entry name" value="HisG_Long"/>
    <property type="match status" value="1"/>
</dbReference>
<evidence type="ECO:0000256" key="3">
    <source>
        <dbReference type="ARBA" id="ARBA00004667"/>
    </source>
</evidence>
<evidence type="ECO:0000313" key="15">
    <source>
        <dbReference type="EMBL" id="KAF0684946.1"/>
    </source>
</evidence>
<reference evidence="16 17" key="1">
    <citation type="submission" date="2019-03" db="EMBL/GenBank/DDBJ databases">
        <authorList>
            <person name="Gaulin E."/>
            <person name="Dumas B."/>
        </authorList>
    </citation>
    <scope>NUCLEOTIDE SEQUENCE [LARGE SCALE GENOMIC DNA]</scope>
    <source>
        <strain evidence="16">CBS 568.67</strain>
    </source>
</reference>
<keyword evidence="17" id="KW-1185">Reference proteome</keyword>
<organism evidence="16 17">
    <name type="scientific">Aphanomyces stellatus</name>
    <dbReference type="NCBI Taxonomy" id="120398"/>
    <lineage>
        <taxon>Eukaryota</taxon>
        <taxon>Sar</taxon>
        <taxon>Stramenopiles</taxon>
        <taxon>Oomycota</taxon>
        <taxon>Saprolegniomycetes</taxon>
        <taxon>Saprolegniales</taxon>
        <taxon>Verrucalvaceae</taxon>
        <taxon>Aphanomyces</taxon>
    </lineage>
</organism>
<dbReference type="InterPro" id="IPR015867">
    <property type="entry name" value="N-reg_PII/ATP_PRibTrfase_C"/>
</dbReference>
<dbReference type="NCBIfam" id="TIGR00070">
    <property type="entry name" value="hisG"/>
    <property type="match status" value="1"/>
</dbReference>
<sequence length="303" mass="32719">MAPNMPETRETRVANMDADTNLLFAVPKKGRLYDNVVNFLNGAGLEYNRPHRLDIAHCTSLPVTLVFLPASDIAAYVGDGNVDLGITGQDIVAETRTLVHEEMAMGFGKCSLSVQAPIKDGVKDVAEIAGKRVVTSFPNIAGDYFRQFGSQRPTQIKYVAGSVEAACGLGLADAIVDLVETGTTMKAAGLEVIGTIMKTEAVLISNPNTKHAKLVAKIRKRLLGFQTAQKFRMISYNVAKSALKHAIAVSPGRRAPTISTLLDDQFCAVNVMVDRHAVADIMDDLYDVGATDIMVFDMENCRA</sequence>
<evidence type="ECO:0000313" key="17">
    <source>
        <dbReference type="Proteomes" id="UP000332933"/>
    </source>
</evidence>
<dbReference type="GO" id="GO:0000105">
    <property type="term" value="P:L-histidine biosynthetic process"/>
    <property type="evidence" value="ECO:0007669"/>
    <property type="project" value="UniProtKB-UniPathway"/>
</dbReference>
<dbReference type="InterPro" id="IPR018198">
    <property type="entry name" value="ATP_PRibTrfase_CS"/>
</dbReference>
<dbReference type="Pfam" id="PF01634">
    <property type="entry name" value="HisG"/>
    <property type="match status" value="1"/>
</dbReference>
<dbReference type="GO" id="GO:0005524">
    <property type="term" value="F:ATP binding"/>
    <property type="evidence" value="ECO:0007669"/>
    <property type="project" value="UniProtKB-KW"/>
</dbReference>
<dbReference type="SUPFAM" id="SSF53850">
    <property type="entry name" value="Periplasmic binding protein-like II"/>
    <property type="match status" value="1"/>
</dbReference>
<evidence type="ECO:0000313" key="16">
    <source>
        <dbReference type="EMBL" id="VFT99751.1"/>
    </source>
</evidence>
<dbReference type="FunFam" id="3.40.190.10:FF:000082">
    <property type="entry name" value="ATP phosphoribosyltransferase"/>
    <property type="match status" value="1"/>
</dbReference>
<feature type="domain" description="Histidine biosynthesis HisG C-terminal" evidence="14">
    <location>
        <begin position="228"/>
        <end position="300"/>
    </location>
</feature>
<dbReference type="GO" id="GO:0003879">
    <property type="term" value="F:ATP phosphoribosyltransferase activity"/>
    <property type="evidence" value="ECO:0007669"/>
    <property type="project" value="UniProtKB-EC"/>
</dbReference>
<keyword evidence="10" id="KW-0547">Nucleotide-binding</keyword>
<keyword evidence="7" id="KW-0028">Amino-acid biosynthesis</keyword>
<accession>A0A485LLV0</accession>
<dbReference type="InterPro" id="IPR011322">
    <property type="entry name" value="N-reg_PII-like_a/b"/>
</dbReference>
<dbReference type="PANTHER" id="PTHR21403:SF8">
    <property type="entry name" value="ATP PHOSPHORIBOSYLTRANSFERASE"/>
    <property type="match status" value="1"/>
</dbReference>
<dbReference type="Gene3D" id="3.30.70.120">
    <property type="match status" value="1"/>
</dbReference>
<evidence type="ECO:0000256" key="12">
    <source>
        <dbReference type="ARBA" id="ARBA00023102"/>
    </source>
</evidence>
<reference evidence="15" key="2">
    <citation type="submission" date="2019-06" db="EMBL/GenBank/DDBJ databases">
        <title>Genomics analysis of Aphanomyces spp. identifies a new class of oomycete effector associated with host adaptation.</title>
        <authorList>
            <person name="Gaulin E."/>
        </authorList>
    </citation>
    <scope>NUCLEOTIDE SEQUENCE</scope>
    <source>
        <strain evidence="15">CBS 578.67</strain>
    </source>
</reference>
<gene>
    <name evidence="16" type="primary">Aste57867_23103</name>
    <name evidence="15" type="ORF">As57867_023032</name>
    <name evidence="16" type="ORF">ASTE57867_23103</name>
</gene>
<comment type="pathway">
    <text evidence="3">Amino-acid biosynthesis; L-histidine biosynthesis; L-histidine from 5-phospho-alpha-D-ribose 1-diphosphate: step 1/9.</text>
</comment>
<dbReference type="EMBL" id="CAADRA010007254">
    <property type="protein sequence ID" value="VFT99751.1"/>
    <property type="molecule type" value="Genomic_DNA"/>
</dbReference>
<evidence type="ECO:0000256" key="2">
    <source>
        <dbReference type="ARBA" id="ARBA00004496"/>
    </source>
</evidence>
<dbReference type="NCBIfam" id="TIGR03455">
    <property type="entry name" value="HisG_C-term"/>
    <property type="match status" value="1"/>
</dbReference>